<dbReference type="PANTHER" id="PTHR45912:SF3">
    <property type="entry name" value="CILIA- AND FLAGELLA-ASSOCIATED PROTEIN 47"/>
    <property type="match status" value="1"/>
</dbReference>
<name>A0A218VCE7_9PASE</name>
<accession>A0A218VCE7</accession>
<dbReference type="InterPro" id="IPR013783">
    <property type="entry name" value="Ig-like_fold"/>
</dbReference>
<organism evidence="1 2">
    <name type="scientific">Lonchura striata</name>
    <name type="common">white-rumped munia</name>
    <dbReference type="NCBI Taxonomy" id="40157"/>
    <lineage>
        <taxon>Eukaryota</taxon>
        <taxon>Metazoa</taxon>
        <taxon>Chordata</taxon>
        <taxon>Craniata</taxon>
        <taxon>Vertebrata</taxon>
        <taxon>Euteleostomi</taxon>
        <taxon>Archelosauria</taxon>
        <taxon>Archosauria</taxon>
        <taxon>Dinosauria</taxon>
        <taxon>Saurischia</taxon>
        <taxon>Theropoda</taxon>
        <taxon>Coelurosauria</taxon>
        <taxon>Aves</taxon>
        <taxon>Neognathae</taxon>
        <taxon>Neoaves</taxon>
        <taxon>Telluraves</taxon>
        <taxon>Australaves</taxon>
        <taxon>Passeriformes</taxon>
        <taxon>Passeroidea</taxon>
        <taxon>Estrildidae</taxon>
        <taxon>Estrildinae</taxon>
        <taxon>Lonchura</taxon>
    </lineage>
</organism>
<evidence type="ECO:0000313" key="1">
    <source>
        <dbReference type="EMBL" id="OWK63757.1"/>
    </source>
</evidence>
<dbReference type="Gene3D" id="2.60.40.10">
    <property type="entry name" value="Immunoglobulins"/>
    <property type="match status" value="3"/>
</dbReference>
<dbReference type="PANTHER" id="PTHR45912">
    <property type="entry name" value="CILIA- AND FLAGELLA-ASSOCIATED PROTEIN 47"/>
    <property type="match status" value="1"/>
</dbReference>
<protein>
    <submittedName>
        <fullName evidence="1">Uncharacterized protein CXorf22</fullName>
    </submittedName>
</protein>
<sequence length="911" mass="101538">MAERCRDVCGVRIAPAELRFSAVPGSRYRAALTVQNLRAGACHLRLLPPHQPQFKLIVENPEKPIASGLQVKAVVEYTPKCAEDLQDKLTLLIDDDVVHIPVLGLIPYCDLEIESEVNFGEMIANNKLVTKEISISNRGTISGVFRILYDGVVLLNIKPARGVVKPKSVRKIKVDICTDVPGVIKEMMKVELESRGCTEVWIKGVVVEQFLKVLGVNCGKVLKCINFGPLYFGTSKTEQIHLYNEGPECVDWVAVLEDSAIGGEIATDLHGSTDAVLHDLSVKTKDVDVSNVILCVPNQGTLQPYEKSLITLCFSLQKLERDFEVNDASLVQDYVLFLRFETVGKRGDCLQDLSGPATTRSDSLHVDLALTGSGFPVILTFKPGTVLNFEDCYLGEQTQVVCTMKNESKFLPLMFRFCKTAHFSVSPARGKLKKNSEKEVVISFSPHQIGTFEMKQIIDIVGMGVDKSNVAVLKTKPFHQIYLTLLGVCKCKQTSVVFTINPGLTPLISNATGQFVVRSTGQLSDTAPVAILKSTQTQIHTHRKNRNCEDNALIAFPNDRAASLRPSEWNKKYRFPRSFFFLPCRQFCVYNNPVSIGIKSAEGLKSPNISITEFSMEKPQPKMLSLDDNGVLTSRKLEAIVSKSTNKGVWSWLSPMPSSAQEKRDCSLTLTNKQLHQIFIGPSTIDFGEVCVYSTTTKELHIINNLSVHIWIQIEIEVAELQETSPLSQVVPPLTKTHIPVVFETTTVGMFKNSFNYKINNQHIGHVLVIAHAMPIELHLSKRELILNPIPGCLAGTEFRRTVRICNPRNRPVGFTWRPLTGDRKSAFTVKPTRGMLCKYSVFMYIYLGFVEAYSDVECEVVWHPGFNTPETAQLTLCVRKGNSIHLKCFAKVIIHVTALEKKNVWISLSK</sequence>
<keyword evidence="2" id="KW-1185">Reference proteome</keyword>
<dbReference type="Proteomes" id="UP000197619">
    <property type="component" value="Unassembled WGS sequence"/>
</dbReference>
<gene>
    <name evidence="1" type="ORF">RLOC_00003725</name>
</gene>
<comment type="caution">
    <text evidence="1">The sequence shown here is derived from an EMBL/GenBank/DDBJ whole genome shotgun (WGS) entry which is preliminary data.</text>
</comment>
<reference evidence="1 2" key="1">
    <citation type="submission" date="2017-05" db="EMBL/GenBank/DDBJ databases">
        <title>Genome of assembly of the Bengalese finch, Lonchura striata domestica.</title>
        <authorList>
            <person name="Colquitt B.M."/>
            <person name="Brainard M.S."/>
        </authorList>
    </citation>
    <scope>NUCLEOTIDE SEQUENCE [LARGE SCALE GENOMIC DNA]</scope>
    <source>
        <strain evidence="1">White83orange57</strain>
    </source>
</reference>
<proteinExistence type="predicted"/>
<dbReference type="EMBL" id="MUZQ01000009">
    <property type="protein sequence ID" value="OWK63757.1"/>
    <property type="molecule type" value="Genomic_DNA"/>
</dbReference>
<dbReference type="AlphaFoldDB" id="A0A218VCE7"/>
<dbReference type="GO" id="GO:0005929">
    <property type="term" value="C:cilium"/>
    <property type="evidence" value="ECO:0007669"/>
    <property type="project" value="TreeGrafter"/>
</dbReference>
<dbReference type="GO" id="GO:0007288">
    <property type="term" value="P:sperm axoneme assembly"/>
    <property type="evidence" value="ECO:0007669"/>
    <property type="project" value="TreeGrafter"/>
</dbReference>
<evidence type="ECO:0000313" key="2">
    <source>
        <dbReference type="Proteomes" id="UP000197619"/>
    </source>
</evidence>